<name>A0A183EE17_9BILA</name>
<evidence type="ECO:0000313" key="3">
    <source>
        <dbReference type="WBParaSite" id="GPUH_0001923301-mRNA-1"/>
    </source>
</evidence>
<reference evidence="1 2" key="2">
    <citation type="submission" date="2018-11" db="EMBL/GenBank/DDBJ databases">
        <authorList>
            <consortium name="Pathogen Informatics"/>
        </authorList>
    </citation>
    <scope>NUCLEOTIDE SEQUENCE [LARGE SCALE GENOMIC DNA]</scope>
</reference>
<dbReference type="WBParaSite" id="GPUH_0001923301-mRNA-1">
    <property type="protein sequence ID" value="GPUH_0001923301-mRNA-1"/>
    <property type="gene ID" value="GPUH_0001923301"/>
</dbReference>
<organism evidence="3">
    <name type="scientific">Gongylonema pulchrum</name>
    <dbReference type="NCBI Taxonomy" id="637853"/>
    <lineage>
        <taxon>Eukaryota</taxon>
        <taxon>Metazoa</taxon>
        <taxon>Ecdysozoa</taxon>
        <taxon>Nematoda</taxon>
        <taxon>Chromadorea</taxon>
        <taxon>Rhabditida</taxon>
        <taxon>Spirurina</taxon>
        <taxon>Spiruromorpha</taxon>
        <taxon>Spiruroidea</taxon>
        <taxon>Gongylonematidae</taxon>
        <taxon>Gongylonema</taxon>
    </lineage>
</organism>
<evidence type="ECO:0000313" key="2">
    <source>
        <dbReference type="Proteomes" id="UP000271098"/>
    </source>
</evidence>
<evidence type="ECO:0000313" key="1">
    <source>
        <dbReference type="EMBL" id="VDN33375.1"/>
    </source>
</evidence>
<sequence length="73" mass="8314">MYDRGLFNACINEIAVRLWLGSTVSPRRQHGSDCVEVVRRFDRCIYSVQNGRCRCAVLLTASIRPLVADLRSE</sequence>
<dbReference type="Proteomes" id="UP000271098">
    <property type="component" value="Unassembled WGS sequence"/>
</dbReference>
<dbReference type="AlphaFoldDB" id="A0A183EE17"/>
<dbReference type="EMBL" id="UYRT01088121">
    <property type="protein sequence ID" value="VDN33375.1"/>
    <property type="molecule type" value="Genomic_DNA"/>
</dbReference>
<gene>
    <name evidence="1" type="ORF">GPUH_LOCUS19208</name>
</gene>
<proteinExistence type="predicted"/>
<accession>A0A183EE17</accession>
<reference evidence="3" key="1">
    <citation type="submission" date="2016-06" db="UniProtKB">
        <authorList>
            <consortium name="WormBaseParasite"/>
        </authorList>
    </citation>
    <scope>IDENTIFICATION</scope>
</reference>
<protein>
    <submittedName>
        <fullName evidence="3">Transposase</fullName>
    </submittedName>
</protein>
<keyword evidence="2" id="KW-1185">Reference proteome</keyword>